<comment type="subcellular location">
    <subcellularLocation>
        <location evidence="1">Bacterial flagellum</location>
    </subcellularLocation>
    <subcellularLocation>
        <location evidence="2">Secreted</location>
    </subcellularLocation>
</comment>
<gene>
    <name evidence="7" type="ORF">MIZ03_3826</name>
</gene>
<evidence type="ECO:0000259" key="5">
    <source>
        <dbReference type="Pfam" id="PF00669"/>
    </source>
</evidence>
<dbReference type="InterPro" id="IPR013384">
    <property type="entry name" value="Flagell_FlgL"/>
</dbReference>
<dbReference type="EMBL" id="AP024238">
    <property type="protein sequence ID" value="BCO28916.1"/>
    <property type="molecule type" value="Genomic_DNA"/>
</dbReference>
<dbReference type="Pfam" id="PF00669">
    <property type="entry name" value="Flagellin_N"/>
    <property type="match status" value="1"/>
</dbReference>
<evidence type="ECO:0000256" key="1">
    <source>
        <dbReference type="ARBA" id="ARBA00004365"/>
    </source>
</evidence>
<dbReference type="PANTHER" id="PTHR42792">
    <property type="entry name" value="FLAGELLIN"/>
    <property type="match status" value="1"/>
</dbReference>
<feature type="domain" description="Flagellin C-terminal" evidence="6">
    <location>
        <begin position="357"/>
        <end position="438"/>
    </location>
</feature>
<comment type="similarity">
    <text evidence="3">Belongs to the bacterial flagellin family.</text>
</comment>
<dbReference type="PRINTS" id="PR00207">
    <property type="entry name" value="FLAGELLIN"/>
</dbReference>
<protein>
    <recommendedName>
        <fullName evidence="9">Flagellar hook-associated protein 3</fullName>
    </recommendedName>
</protein>
<dbReference type="Proteomes" id="UP000824366">
    <property type="component" value="Chromosome"/>
</dbReference>
<sequence length="441" mass="46702">MANATFSRLGSANTYDNAVRTITARQSKLSALQENLTSGKRVVRASDDPTSAAIAERALTRINRIATDQRALESQRNAITQAESTLGDVSDAMQRFRELVVNAGNGIHTASELRTIAQEMKGLRDQVFSLSNRQDTNGLPLFNALGSALAPFVGPNTTAPEYSFNGLPGQTSNTAVSIPVALDGDSAFMHQPSRDGVFTSTISNTSTGSISGRSFQTGPVTMTDSTVVSATATAAQATGSVPFPTYTVEFTNIDTTTTPGVTNATYRVTETPAVNPIGAPAPFGNVTVSYPTGQSANFNVTAIPGLSFSITGTPAVNDRVTVDASSSVFSDMDYAISHIGNAINSNEAVQTVTQALHNIDISMERVSAVRGQAGELLNRADRISGNQDKRSIQMEADRSRAEDIDMVKGISDFQTQQTGYQAALQTYAQIQKLSLFNFIGG</sequence>
<evidence type="ECO:0000256" key="3">
    <source>
        <dbReference type="ARBA" id="ARBA00005709"/>
    </source>
</evidence>
<dbReference type="Pfam" id="PF00700">
    <property type="entry name" value="Flagellin_C"/>
    <property type="match status" value="1"/>
</dbReference>
<evidence type="ECO:0008006" key="9">
    <source>
        <dbReference type="Google" id="ProtNLM"/>
    </source>
</evidence>
<dbReference type="RefSeq" id="WP_223904824.1">
    <property type="nucleotide sequence ID" value="NZ_AP024238.1"/>
</dbReference>
<keyword evidence="4" id="KW-0975">Bacterial flagellum</keyword>
<evidence type="ECO:0000256" key="2">
    <source>
        <dbReference type="ARBA" id="ARBA00004613"/>
    </source>
</evidence>
<evidence type="ECO:0000256" key="4">
    <source>
        <dbReference type="ARBA" id="ARBA00023143"/>
    </source>
</evidence>
<dbReference type="InterPro" id="IPR046358">
    <property type="entry name" value="Flagellin_C"/>
</dbReference>
<evidence type="ECO:0000313" key="8">
    <source>
        <dbReference type="Proteomes" id="UP000824366"/>
    </source>
</evidence>
<dbReference type="InterPro" id="IPR001492">
    <property type="entry name" value="Flagellin"/>
</dbReference>
<dbReference type="SUPFAM" id="SSF64518">
    <property type="entry name" value="Phase 1 flagellin"/>
    <property type="match status" value="1"/>
</dbReference>
<evidence type="ECO:0000313" key="7">
    <source>
        <dbReference type="EMBL" id="BCO28916.1"/>
    </source>
</evidence>
<dbReference type="PANTHER" id="PTHR42792:SF1">
    <property type="entry name" value="FLAGELLAR HOOK-ASSOCIATED PROTEIN 3"/>
    <property type="match status" value="1"/>
</dbReference>
<proteinExistence type="inferred from homology"/>
<evidence type="ECO:0000259" key="6">
    <source>
        <dbReference type="Pfam" id="PF00700"/>
    </source>
</evidence>
<accession>A0ABM7MRC2</accession>
<dbReference type="NCBIfam" id="TIGR02550">
    <property type="entry name" value="flagell_flgL"/>
    <property type="match status" value="1"/>
</dbReference>
<keyword evidence="8" id="KW-1185">Reference proteome</keyword>
<dbReference type="Gene3D" id="1.20.1330.10">
    <property type="entry name" value="f41 fragment of flagellin, N-terminal domain"/>
    <property type="match status" value="2"/>
</dbReference>
<dbReference type="InterPro" id="IPR001029">
    <property type="entry name" value="Flagellin_N"/>
</dbReference>
<feature type="domain" description="Flagellin N-terminal" evidence="5">
    <location>
        <begin position="15"/>
        <end position="143"/>
    </location>
</feature>
<name>A0ABM7MRC2_9BURK</name>
<organism evidence="7 8">
    <name type="scientific">Rhodoferax lithotrophicus</name>
    <dbReference type="NCBI Taxonomy" id="2798804"/>
    <lineage>
        <taxon>Bacteria</taxon>
        <taxon>Pseudomonadati</taxon>
        <taxon>Pseudomonadota</taxon>
        <taxon>Betaproteobacteria</taxon>
        <taxon>Burkholderiales</taxon>
        <taxon>Comamonadaceae</taxon>
        <taxon>Rhodoferax</taxon>
    </lineage>
</organism>
<reference evidence="7 8" key="1">
    <citation type="journal article" date="2021" name="Microbiol. Spectr.">
        <title>A Single Bacterium Capable of Oxidation and Reduction of Iron at Circumneutral pH.</title>
        <authorList>
            <person name="Kato S."/>
            <person name="Ohkuma M."/>
        </authorList>
    </citation>
    <scope>NUCLEOTIDE SEQUENCE [LARGE SCALE GENOMIC DNA]</scope>
    <source>
        <strain evidence="7 8">MIZ03</strain>
    </source>
</reference>